<dbReference type="CDD" id="cd05233">
    <property type="entry name" value="SDR_c"/>
    <property type="match status" value="1"/>
</dbReference>
<dbReference type="FunFam" id="3.40.50.720:FF:000084">
    <property type="entry name" value="Short-chain dehydrogenase reductase"/>
    <property type="match status" value="1"/>
</dbReference>
<dbReference type="PROSITE" id="PS00061">
    <property type="entry name" value="ADH_SHORT"/>
    <property type="match status" value="1"/>
</dbReference>
<dbReference type="InterPro" id="IPR020904">
    <property type="entry name" value="Sc_DH/Rdtase_CS"/>
</dbReference>
<gene>
    <name evidence="3" type="ORF">FVW59_16485</name>
</gene>
<dbReference type="SUPFAM" id="SSF51735">
    <property type="entry name" value="NAD(P)-binding Rossmann-fold domains"/>
    <property type="match status" value="1"/>
</dbReference>
<evidence type="ECO:0000256" key="1">
    <source>
        <dbReference type="ARBA" id="ARBA00006484"/>
    </source>
</evidence>
<dbReference type="GO" id="GO:0016491">
    <property type="term" value="F:oxidoreductase activity"/>
    <property type="evidence" value="ECO:0007669"/>
    <property type="project" value="UniProtKB-KW"/>
</dbReference>
<keyword evidence="2" id="KW-0560">Oxidoreductase</keyword>
<dbReference type="PRINTS" id="PR00081">
    <property type="entry name" value="GDHRDH"/>
</dbReference>
<dbReference type="AlphaFoldDB" id="A0A5C8ZPB9"/>
<dbReference type="Proteomes" id="UP000321933">
    <property type="component" value="Unassembled WGS sequence"/>
</dbReference>
<accession>A0A5C8ZPB9</accession>
<dbReference type="EMBL" id="VRYZ01000008">
    <property type="protein sequence ID" value="TXS89614.1"/>
    <property type="molecule type" value="Genomic_DNA"/>
</dbReference>
<dbReference type="Pfam" id="PF13561">
    <property type="entry name" value="adh_short_C2"/>
    <property type="match status" value="1"/>
</dbReference>
<dbReference type="OrthoDB" id="7064009at2"/>
<keyword evidence="4" id="KW-1185">Reference proteome</keyword>
<evidence type="ECO:0000313" key="4">
    <source>
        <dbReference type="Proteomes" id="UP000321933"/>
    </source>
</evidence>
<dbReference type="InterPro" id="IPR036291">
    <property type="entry name" value="NAD(P)-bd_dom_sf"/>
</dbReference>
<sequence length="263" mass="27165">MNIDFSATSHLVTGGASGIGAAIVSYLADHGGSVLIADIHDEGGEALAARWPDRQVRYQRTDVTDFDQLESACQSAVDAFGKLDGVVCSAGIGSLGNTTDLPLADWARVIDIDLNGVFYSCRAALPHLRQSGGGCIVNIASLSGVRADHGFAAYNAAKAGVINYTRTLALDHGPEGIRAVAVCPGLIDTPLTAASASIEDIHRPWLDAIALGRSGRADEVAKLVAFLLSPAASYITGTEIVIDGGLGSSNNQPNLPRIIAAMA</sequence>
<proteinExistence type="inferred from homology"/>
<dbReference type="PANTHER" id="PTHR24321">
    <property type="entry name" value="DEHYDROGENASES, SHORT CHAIN"/>
    <property type="match status" value="1"/>
</dbReference>
<dbReference type="InterPro" id="IPR002347">
    <property type="entry name" value="SDR_fam"/>
</dbReference>
<evidence type="ECO:0000256" key="2">
    <source>
        <dbReference type="ARBA" id="ARBA00023002"/>
    </source>
</evidence>
<organism evidence="3 4">
    <name type="scientific">Parahaliea aestuarii</name>
    <dbReference type="NCBI Taxonomy" id="1852021"/>
    <lineage>
        <taxon>Bacteria</taxon>
        <taxon>Pseudomonadati</taxon>
        <taxon>Pseudomonadota</taxon>
        <taxon>Gammaproteobacteria</taxon>
        <taxon>Cellvibrionales</taxon>
        <taxon>Halieaceae</taxon>
        <taxon>Parahaliea</taxon>
    </lineage>
</organism>
<reference evidence="3 4" key="1">
    <citation type="submission" date="2019-08" db="EMBL/GenBank/DDBJ databases">
        <title>Parahaliea maris sp. nov., isolated from the surface seawater.</title>
        <authorList>
            <person name="Liu Y."/>
        </authorList>
    </citation>
    <scope>NUCLEOTIDE SEQUENCE [LARGE SCALE GENOMIC DNA]</scope>
    <source>
        <strain evidence="3 4">S2-26</strain>
    </source>
</reference>
<dbReference type="RefSeq" id="WP_148065472.1">
    <property type="nucleotide sequence ID" value="NZ_VRYZ01000008.1"/>
</dbReference>
<protein>
    <submittedName>
        <fullName evidence="3">SDR family oxidoreductase</fullName>
    </submittedName>
</protein>
<dbReference type="Gene3D" id="3.40.50.720">
    <property type="entry name" value="NAD(P)-binding Rossmann-like Domain"/>
    <property type="match status" value="1"/>
</dbReference>
<dbReference type="PANTHER" id="PTHR24321:SF8">
    <property type="entry name" value="ESTRADIOL 17-BETA-DEHYDROGENASE 8-RELATED"/>
    <property type="match status" value="1"/>
</dbReference>
<name>A0A5C8ZPB9_9GAMM</name>
<dbReference type="PRINTS" id="PR00080">
    <property type="entry name" value="SDRFAMILY"/>
</dbReference>
<evidence type="ECO:0000313" key="3">
    <source>
        <dbReference type="EMBL" id="TXS89614.1"/>
    </source>
</evidence>
<comment type="caution">
    <text evidence="3">The sequence shown here is derived from an EMBL/GenBank/DDBJ whole genome shotgun (WGS) entry which is preliminary data.</text>
</comment>
<comment type="similarity">
    <text evidence="1">Belongs to the short-chain dehydrogenases/reductases (SDR) family.</text>
</comment>